<dbReference type="EMBL" id="VFIA01000021">
    <property type="protein sequence ID" value="MBC3792957.1"/>
    <property type="molecule type" value="Genomic_DNA"/>
</dbReference>
<organism evidence="3 4">
    <name type="scientific">Spirosoma utsteinense</name>
    <dbReference type="NCBI Taxonomy" id="2585773"/>
    <lineage>
        <taxon>Bacteria</taxon>
        <taxon>Pseudomonadati</taxon>
        <taxon>Bacteroidota</taxon>
        <taxon>Cytophagia</taxon>
        <taxon>Cytophagales</taxon>
        <taxon>Cytophagaceae</taxon>
        <taxon>Spirosoma</taxon>
    </lineage>
</organism>
<dbReference type="Gene3D" id="3.40.50.620">
    <property type="entry name" value="HUPs"/>
    <property type="match status" value="1"/>
</dbReference>
<dbReference type="RefSeq" id="WP_186738708.1">
    <property type="nucleotide sequence ID" value="NZ_VFIA01000021.1"/>
</dbReference>
<comment type="caution">
    <text evidence="3">The sequence shown here is derived from an EMBL/GenBank/DDBJ whole genome shotgun (WGS) entry which is preliminary data.</text>
</comment>
<dbReference type="InterPro" id="IPR051599">
    <property type="entry name" value="Cell_Envelope_Assoc"/>
</dbReference>
<dbReference type="Pfam" id="PF02698">
    <property type="entry name" value="DUF218"/>
    <property type="match status" value="1"/>
</dbReference>
<evidence type="ECO:0000256" key="1">
    <source>
        <dbReference type="SAM" id="Phobius"/>
    </source>
</evidence>
<feature type="transmembrane region" description="Helical" evidence="1">
    <location>
        <begin position="12"/>
        <end position="29"/>
    </location>
</feature>
<keyword evidence="1" id="KW-0812">Transmembrane</keyword>
<keyword evidence="4" id="KW-1185">Reference proteome</keyword>
<protein>
    <submittedName>
        <fullName evidence="3">SAM-binding protein YcdF (DUF218 family)</fullName>
    </submittedName>
</protein>
<name>A0ABR6WAI6_9BACT</name>
<accession>A0ABR6WAI6</accession>
<gene>
    <name evidence="3" type="ORF">FH603_3473</name>
</gene>
<dbReference type="CDD" id="cd06259">
    <property type="entry name" value="YdcF-like"/>
    <property type="match status" value="1"/>
</dbReference>
<proteinExistence type="predicted"/>
<keyword evidence="1" id="KW-1133">Transmembrane helix</keyword>
<reference evidence="3 4" key="1">
    <citation type="submission" date="2019-06" db="EMBL/GenBank/DDBJ databases">
        <title>Spirosoma utsteinense sp. nov. isolated from Antarctic ice-free soils.</title>
        <authorList>
            <person name="Tahon G."/>
        </authorList>
    </citation>
    <scope>NUCLEOTIDE SEQUENCE [LARGE SCALE GENOMIC DNA]</scope>
    <source>
        <strain evidence="3 4">LMG 31447</strain>
    </source>
</reference>
<dbReference type="InterPro" id="IPR003848">
    <property type="entry name" value="DUF218"/>
</dbReference>
<keyword evidence="1" id="KW-0472">Membrane</keyword>
<sequence length="259" mass="28693">MFYFFSKTLYYLLTPAGWLVGALLLALLTKNARRRRLLVGAGLATFWLFGNPALVNELALQWEYAPSRVSADSGRTIAVVLTGGMANIGKDVPGERFLLGREADRAGQALYLYKTGAVQKILISGGPGDLPFQRKNVIDEGKMTTTFLIASGVRPADIVLEGKSRNTHENAQFSARMLHDRFGTNRCVLVTSASHMRRAVACFQKESVVVKPFPGGFLSSRRAFEPGDFILPHEQTFADSFYLTREIVGYLVYWVVGYV</sequence>
<dbReference type="PANTHER" id="PTHR30336:SF4">
    <property type="entry name" value="ENVELOPE BIOGENESIS FACTOR ELYC"/>
    <property type="match status" value="1"/>
</dbReference>
<feature type="domain" description="DUF218" evidence="2">
    <location>
        <begin position="78"/>
        <end position="249"/>
    </location>
</feature>
<dbReference type="InterPro" id="IPR014729">
    <property type="entry name" value="Rossmann-like_a/b/a_fold"/>
</dbReference>
<evidence type="ECO:0000313" key="4">
    <source>
        <dbReference type="Proteomes" id="UP000700732"/>
    </source>
</evidence>
<evidence type="ECO:0000259" key="2">
    <source>
        <dbReference type="Pfam" id="PF02698"/>
    </source>
</evidence>
<dbReference type="Proteomes" id="UP000700732">
    <property type="component" value="Unassembled WGS sequence"/>
</dbReference>
<evidence type="ECO:0000313" key="3">
    <source>
        <dbReference type="EMBL" id="MBC3792957.1"/>
    </source>
</evidence>
<dbReference type="PANTHER" id="PTHR30336">
    <property type="entry name" value="INNER MEMBRANE PROTEIN, PROBABLE PERMEASE"/>
    <property type="match status" value="1"/>
</dbReference>